<dbReference type="SUPFAM" id="SSF56281">
    <property type="entry name" value="Metallo-hydrolase/oxidoreductase"/>
    <property type="match status" value="1"/>
</dbReference>
<dbReference type="NCBIfam" id="TIGR00361">
    <property type="entry name" value="ComEC_Rec2"/>
    <property type="match status" value="1"/>
</dbReference>
<evidence type="ECO:0000256" key="1">
    <source>
        <dbReference type="ARBA" id="ARBA00004651"/>
    </source>
</evidence>
<feature type="transmembrane region" description="Helical" evidence="6">
    <location>
        <begin position="336"/>
        <end position="356"/>
    </location>
</feature>
<feature type="transmembrane region" description="Helical" evidence="6">
    <location>
        <begin position="231"/>
        <end position="254"/>
    </location>
</feature>
<gene>
    <name evidence="8" type="ORF">LCGC14_0115970</name>
</gene>
<organism evidence="8">
    <name type="scientific">marine sediment metagenome</name>
    <dbReference type="NCBI Taxonomy" id="412755"/>
    <lineage>
        <taxon>unclassified sequences</taxon>
        <taxon>metagenomes</taxon>
        <taxon>ecological metagenomes</taxon>
    </lineage>
</organism>
<feature type="transmembrane region" description="Helical" evidence="6">
    <location>
        <begin position="48"/>
        <end position="66"/>
    </location>
</feature>
<keyword evidence="3 6" id="KW-0812">Transmembrane</keyword>
<reference evidence="8" key="1">
    <citation type="journal article" date="2015" name="Nature">
        <title>Complex archaea that bridge the gap between prokaryotes and eukaryotes.</title>
        <authorList>
            <person name="Spang A."/>
            <person name="Saw J.H."/>
            <person name="Jorgensen S.L."/>
            <person name="Zaremba-Niedzwiedzka K."/>
            <person name="Martijn J."/>
            <person name="Lind A.E."/>
            <person name="van Eijk R."/>
            <person name="Schleper C."/>
            <person name="Guy L."/>
            <person name="Ettema T.J."/>
        </authorList>
    </citation>
    <scope>NUCLEOTIDE SEQUENCE</scope>
</reference>
<feature type="transmembrane region" description="Helical" evidence="6">
    <location>
        <begin position="368"/>
        <end position="389"/>
    </location>
</feature>
<evidence type="ECO:0000256" key="4">
    <source>
        <dbReference type="ARBA" id="ARBA00022989"/>
    </source>
</evidence>
<dbReference type="GO" id="GO:0030420">
    <property type="term" value="P:establishment of competence for transformation"/>
    <property type="evidence" value="ECO:0007669"/>
    <property type="project" value="InterPro"/>
</dbReference>
<accession>A0A0F9V826</accession>
<evidence type="ECO:0000256" key="3">
    <source>
        <dbReference type="ARBA" id="ARBA00022692"/>
    </source>
</evidence>
<dbReference type="Pfam" id="PF03772">
    <property type="entry name" value="Competence"/>
    <property type="match status" value="1"/>
</dbReference>
<dbReference type="Pfam" id="PF00753">
    <property type="entry name" value="Lactamase_B"/>
    <property type="match status" value="1"/>
</dbReference>
<dbReference type="InterPro" id="IPR052159">
    <property type="entry name" value="Competence_DNA_uptake"/>
</dbReference>
<dbReference type="InterPro" id="IPR001279">
    <property type="entry name" value="Metallo-B-lactamas"/>
</dbReference>
<dbReference type="InterPro" id="IPR004477">
    <property type="entry name" value="ComEC_N"/>
</dbReference>
<sequence>MVLSLLVTFFAGLLAPLCLTTLPPVWLLIVCVCLLPLLVLFRPYGRFAAAFLAGFVWAGAGHQLAINDRLAHELDGERVWIEARVADLPEATVTGWRFLLADAHLRDSDAPLPLIRAHWYGGEQVAAGEMWRFEATLRRPRGMSNPGGFDYEAWLYAQGIGALASIRSGERIRNEPEAGTDSFRGQVRERLVDALQPIPGGQRLIALVVGDKSVLTKADWTVLQATGTSHLMVISGLHVGMLAAAVFLLLGGLGRTGWIYVSWPRFWLAAPLGIVAAGVYAALAGFAVPTQRALMMVALVLFAKLLYRQPNPWTFWLVAIITVVMLAPAAPLRAGFWLSFCAVGLLIFGLSGRLATRGLWARWGRAQWVIFMGLWPWLLLWGMPGSLVAPLVNVLAIPWVSVLVVPAALTGTLVELLFDVPWFLWGAAYALNGLFQALTWAADWHPPVRLAFPGWISWLFGVVGITALLSPVGRLLGLPAMACVTALLFPVYQRPAEGQLWVTVLDVGQGLSVLLQTRQHALLYDAGARLSSGFDLGEAVVTPALISFGIKHLDTLLISHADNDHAGGAPAVHQALSVGKVMAGQHEEIDRRLGAEPCEEGDNWEWNGVRFEIVYSALAPLPSNERSCVLRVVAGDSGVMLSGDLGMDGEYQMLRHELGADLLLAPHHGSRTSSSYAFIRAVDPAWVVYSAGHNNRFNHPHPQVVARYRELQVEPVYTAASGALRFVLGDSPGGRLAWSWREHSRRFWHE</sequence>
<evidence type="ECO:0000259" key="7">
    <source>
        <dbReference type="SMART" id="SM00849"/>
    </source>
</evidence>
<dbReference type="PANTHER" id="PTHR30619:SF1">
    <property type="entry name" value="RECOMBINATION PROTEIN 2"/>
    <property type="match status" value="1"/>
</dbReference>
<feature type="domain" description="Metallo-beta-lactamase" evidence="7">
    <location>
        <begin position="509"/>
        <end position="693"/>
    </location>
</feature>
<protein>
    <recommendedName>
        <fullName evidence="7">Metallo-beta-lactamase domain-containing protein</fullName>
    </recommendedName>
</protein>
<feature type="transmembrane region" description="Helical" evidence="6">
    <location>
        <begin position="422"/>
        <end position="442"/>
    </location>
</feature>
<keyword evidence="2" id="KW-1003">Cell membrane</keyword>
<feature type="transmembrane region" description="Helical" evidence="6">
    <location>
        <begin position="395"/>
        <end position="417"/>
    </location>
</feature>
<comment type="subcellular location">
    <subcellularLocation>
        <location evidence="1">Cell membrane</location>
        <topology evidence="1">Multi-pass membrane protein</topology>
    </subcellularLocation>
</comment>
<keyword evidence="4 6" id="KW-1133">Transmembrane helix</keyword>
<evidence type="ECO:0000256" key="6">
    <source>
        <dbReference type="SAM" id="Phobius"/>
    </source>
</evidence>
<dbReference type="PANTHER" id="PTHR30619">
    <property type="entry name" value="DNA INTERNALIZATION/COMPETENCE PROTEIN COMEC/REC2"/>
    <property type="match status" value="1"/>
</dbReference>
<name>A0A0F9V826_9ZZZZ</name>
<evidence type="ECO:0000256" key="5">
    <source>
        <dbReference type="ARBA" id="ARBA00023136"/>
    </source>
</evidence>
<dbReference type="SMART" id="SM00849">
    <property type="entry name" value="Lactamase_B"/>
    <property type="match status" value="1"/>
</dbReference>
<dbReference type="AlphaFoldDB" id="A0A0F9V826"/>
<comment type="caution">
    <text evidence="8">The sequence shown here is derived from an EMBL/GenBank/DDBJ whole genome shotgun (WGS) entry which is preliminary data.</text>
</comment>
<dbReference type="NCBIfam" id="TIGR00360">
    <property type="entry name" value="ComEC_N-term"/>
    <property type="match status" value="1"/>
</dbReference>
<feature type="transmembrane region" description="Helical" evidence="6">
    <location>
        <begin position="266"/>
        <end position="283"/>
    </location>
</feature>
<dbReference type="Pfam" id="PF13567">
    <property type="entry name" value="DUF4131"/>
    <property type="match status" value="1"/>
</dbReference>
<dbReference type="EMBL" id="LAZR01000035">
    <property type="protein sequence ID" value="KKO01386.1"/>
    <property type="molecule type" value="Genomic_DNA"/>
</dbReference>
<dbReference type="InterPro" id="IPR036866">
    <property type="entry name" value="RibonucZ/Hydroxyglut_hydro"/>
</dbReference>
<dbReference type="GO" id="GO:0005886">
    <property type="term" value="C:plasma membrane"/>
    <property type="evidence" value="ECO:0007669"/>
    <property type="project" value="UniProtKB-SubCell"/>
</dbReference>
<dbReference type="CDD" id="cd07731">
    <property type="entry name" value="ComA-like_MBL-fold"/>
    <property type="match status" value="1"/>
</dbReference>
<proteinExistence type="predicted"/>
<dbReference type="InterPro" id="IPR004797">
    <property type="entry name" value="Competence_ComEC/Rec2"/>
</dbReference>
<keyword evidence="5 6" id="KW-0472">Membrane</keyword>
<dbReference type="InterPro" id="IPR035681">
    <property type="entry name" value="ComA-like_MBL"/>
</dbReference>
<evidence type="ECO:0000313" key="8">
    <source>
        <dbReference type="EMBL" id="KKO01386.1"/>
    </source>
</evidence>
<dbReference type="Gene3D" id="3.60.15.10">
    <property type="entry name" value="Ribonuclease Z/Hydroxyacylglutathione hydrolase-like"/>
    <property type="match status" value="1"/>
</dbReference>
<evidence type="ECO:0000256" key="2">
    <source>
        <dbReference type="ARBA" id="ARBA00022475"/>
    </source>
</evidence>
<feature type="transmembrane region" description="Helical" evidence="6">
    <location>
        <begin position="448"/>
        <end position="468"/>
    </location>
</feature>
<dbReference type="InterPro" id="IPR025405">
    <property type="entry name" value="DUF4131"/>
</dbReference>
<feature type="transmembrane region" description="Helical" evidence="6">
    <location>
        <begin position="313"/>
        <end position="330"/>
    </location>
</feature>